<protein>
    <submittedName>
        <fullName evidence="1">Uncharacterized protein</fullName>
    </submittedName>
</protein>
<dbReference type="AlphaFoldDB" id="A0A941GNM0"/>
<sequence length="62" mass="7047">MALKRNYELFLIKSVGNLFFVINPKINTPVLTRCYNIIISAYGQEIAELFNTSVTDANFVFA</sequence>
<dbReference type="Proteomes" id="UP000767446">
    <property type="component" value="Unassembled WGS sequence"/>
</dbReference>
<proteinExistence type="predicted"/>
<evidence type="ECO:0000313" key="2">
    <source>
        <dbReference type="Proteomes" id="UP000767446"/>
    </source>
</evidence>
<reference evidence="1" key="1">
    <citation type="submission" date="2021-02" db="EMBL/GenBank/DDBJ databases">
        <title>Metagenome analyses of Stigonema ocellatum DSM 106950, Chlorogloea purpurea SAG 13.99 and Gomphosphaeria aponina DSM 107014.</title>
        <authorList>
            <person name="Marter P."/>
            <person name="Huang S."/>
        </authorList>
    </citation>
    <scope>NUCLEOTIDE SEQUENCE</scope>
    <source>
        <strain evidence="1">JP213</strain>
    </source>
</reference>
<name>A0A941GNM0_9CHRO</name>
<gene>
    <name evidence="1" type="ORF">DSM107014_06105</name>
</gene>
<comment type="caution">
    <text evidence="1">The sequence shown here is derived from an EMBL/GenBank/DDBJ whole genome shotgun (WGS) entry which is preliminary data.</text>
</comment>
<accession>A0A941GNM0</accession>
<dbReference type="EMBL" id="JADQBC010000032">
    <property type="protein sequence ID" value="MBR8827469.1"/>
    <property type="molecule type" value="Genomic_DNA"/>
</dbReference>
<organism evidence="1 2">
    <name type="scientific">Gomphosphaeria aponina SAG 52.96 = DSM 107014</name>
    <dbReference type="NCBI Taxonomy" id="1521640"/>
    <lineage>
        <taxon>Bacteria</taxon>
        <taxon>Bacillati</taxon>
        <taxon>Cyanobacteriota</taxon>
        <taxon>Cyanophyceae</taxon>
        <taxon>Oscillatoriophycideae</taxon>
        <taxon>Chroococcales</taxon>
        <taxon>Gomphosphaeriaceae</taxon>
        <taxon>Gomphosphaeria</taxon>
    </lineage>
</organism>
<evidence type="ECO:0000313" key="1">
    <source>
        <dbReference type="EMBL" id="MBR8827469.1"/>
    </source>
</evidence>